<feature type="compositionally biased region" description="Basic and acidic residues" evidence="1">
    <location>
        <begin position="38"/>
        <end position="58"/>
    </location>
</feature>
<accession>A0ABZ2KP22</accession>
<dbReference type="InterPro" id="IPR011989">
    <property type="entry name" value="ARM-like"/>
</dbReference>
<proteinExistence type="predicted"/>
<evidence type="ECO:0000256" key="1">
    <source>
        <dbReference type="SAM" id="MobiDB-lite"/>
    </source>
</evidence>
<gene>
    <name evidence="3" type="ORF">LVJ94_26235</name>
</gene>
<name>A0ABZ2KP22_9BACT</name>
<dbReference type="Proteomes" id="UP001374803">
    <property type="component" value="Chromosome"/>
</dbReference>
<feature type="region of interest" description="Disordered" evidence="1">
    <location>
        <begin position="29"/>
        <end position="62"/>
    </location>
</feature>
<organism evidence="3 4">
    <name type="scientific">Pendulispora rubella</name>
    <dbReference type="NCBI Taxonomy" id="2741070"/>
    <lineage>
        <taxon>Bacteria</taxon>
        <taxon>Pseudomonadati</taxon>
        <taxon>Myxococcota</taxon>
        <taxon>Myxococcia</taxon>
        <taxon>Myxococcales</taxon>
        <taxon>Sorangiineae</taxon>
        <taxon>Pendulisporaceae</taxon>
        <taxon>Pendulispora</taxon>
    </lineage>
</organism>
<feature type="chain" id="PRO_5045545751" evidence="2">
    <location>
        <begin position="21"/>
        <end position="153"/>
    </location>
</feature>
<keyword evidence="2" id="KW-0732">Signal</keyword>
<sequence>MQTYSTRRTTFLAIALTAIAAGPLACHNSPPPDQAIAELHDPDPDTRQRAADSLRTDEGVPPNAIQPLLDALGTERFLYVRGAILITLGKSGRPEAKAPIDQAVQSATDKDSRRWAGRALKYWMIATHALSADYAFPDGWPYGQPGYPRRLVE</sequence>
<reference evidence="3" key="1">
    <citation type="submission" date="2021-12" db="EMBL/GenBank/DDBJ databases">
        <title>Discovery of the Pendulisporaceae a myxobacterial family with distinct sporulation behavior and unique specialized metabolism.</title>
        <authorList>
            <person name="Garcia R."/>
            <person name="Popoff A."/>
            <person name="Bader C.D."/>
            <person name="Loehr J."/>
            <person name="Walesch S."/>
            <person name="Walt C."/>
            <person name="Boldt J."/>
            <person name="Bunk B."/>
            <person name="Haeckl F.J.F.P.J."/>
            <person name="Gunesch A.P."/>
            <person name="Birkelbach J."/>
            <person name="Nuebel U."/>
            <person name="Pietschmann T."/>
            <person name="Bach T."/>
            <person name="Mueller R."/>
        </authorList>
    </citation>
    <scope>NUCLEOTIDE SEQUENCE</scope>
    <source>
        <strain evidence="3">MSr11367</strain>
    </source>
</reference>
<dbReference type="InterPro" id="IPR016024">
    <property type="entry name" value="ARM-type_fold"/>
</dbReference>
<keyword evidence="4" id="KW-1185">Reference proteome</keyword>
<protein>
    <submittedName>
        <fullName evidence="3">HEAT repeat domain-containing protein</fullName>
    </submittedName>
</protein>
<dbReference type="Gene3D" id="1.25.10.10">
    <property type="entry name" value="Leucine-rich Repeat Variant"/>
    <property type="match status" value="1"/>
</dbReference>
<evidence type="ECO:0000256" key="2">
    <source>
        <dbReference type="SAM" id="SignalP"/>
    </source>
</evidence>
<feature type="signal peptide" evidence="2">
    <location>
        <begin position="1"/>
        <end position="20"/>
    </location>
</feature>
<dbReference type="RefSeq" id="WP_394830010.1">
    <property type="nucleotide sequence ID" value="NZ_CP089929.1"/>
</dbReference>
<dbReference type="SUPFAM" id="SSF48371">
    <property type="entry name" value="ARM repeat"/>
    <property type="match status" value="1"/>
</dbReference>
<evidence type="ECO:0000313" key="4">
    <source>
        <dbReference type="Proteomes" id="UP001374803"/>
    </source>
</evidence>
<dbReference type="EMBL" id="CP089983">
    <property type="protein sequence ID" value="WXB00409.1"/>
    <property type="molecule type" value="Genomic_DNA"/>
</dbReference>
<dbReference type="Pfam" id="PF13646">
    <property type="entry name" value="HEAT_2"/>
    <property type="match status" value="1"/>
</dbReference>
<evidence type="ECO:0000313" key="3">
    <source>
        <dbReference type="EMBL" id="WXB00409.1"/>
    </source>
</evidence>